<name>A0A844BN87_9RHOB</name>
<evidence type="ECO:0000256" key="1">
    <source>
        <dbReference type="SAM" id="Phobius"/>
    </source>
</evidence>
<dbReference type="EMBL" id="WJPO01000015">
    <property type="protein sequence ID" value="MRH21427.1"/>
    <property type="molecule type" value="Genomic_DNA"/>
</dbReference>
<sequence length="248" mass="28705">MKNENYYRIMGINIDKAVDPDGPEGKKLREAYEKAHDIRKFEIQMYWQRSAYLWTVQALALTGLGFLLQISDGVGFNCDSIPYDNQTKCSTQRITTWLMIAIWCFGSFSAYVWLLLLRGAKFWQNNWERHVDYLEDGISGALYKTYPVEKFEEPYSVSKLNQAMAGFALLLWILIGFATGMELLSASWEVLIVAGLAFLALSAWFFDSKLRMSDFGDRMTKDPERKKKREYLIVQRPLPAITERLDAE</sequence>
<keyword evidence="1" id="KW-0472">Membrane</keyword>
<feature type="transmembrane region" description="Helical" evidence="1">
    <location>
        <begin position="186"/>
        <end position="206"/>
    </location>
</feature>
<dbReference type="AlphaFoldDB" id="A0A844BN87"/>
<feature type="transmembrane region" description="Helical" evidence="1">
    <location>
        <begin position="51"/>
        <end position="70"/>
    </location>
</feature>
<dbReference type="InterPro" id="IPR056918">
    <property type="entry name" value="8xMP"/>
</dbReference>
<dbReference type="Proteomes" id="UP000466730">
    <property type="component" value="Unassembled WGS sequence"/>
</dbReference>
<organism evidence="2 3">
    <name type="scientific">Rhodovulum strictum</name>
    <dbReference type="NCBI Taxonomy" id="58314"/>
    <lineage>
        <taxon>Bacteria</taxon>
        <taxon>Pseudomonadati</taxon>
        <taxon>Pseudomonadota</taxon>
        <taxon>Alphaproteobacteria</taxon>
        <taxon>Rhodobacterales</taxon>
        <taxon>Paracoccaceae</taxon>
        <taxon>Rhodovulum</taxon>
    </lineage>
</organism>
<accession>A0A844BN87</accession>
<keyword evidence="1" id="KW-0812">Transmembrane</keyword>
<evidence type="ECO:0000313" key="3">
    <source>
        <dbReference type="Proteomes" id="UP000466730"/>
    </source>
</evidence>
<dbReference type="Pfam" id="PF24838">
    <property type="entry name" value="8xMP"/>
    <property type="match status" value="1"/>
</dbReference>
<reference evidence="2 3" key="1">
    <citation type="submission" date="2019-11" db="EMBL/GenBank/DDBJ databases">
        <title>Draft Whole-Genome sequence of the marine photosynthetic bacterium Rhodovulum strictum DSM 11289.</title>
        <authorList>
            <person name="Kyndt J.A."/>
            <person name="Meyer T.E."/>
        </authorList>
    </citation>
    <scope>NUCLEOTIDE SEQUENCE [LARGE SCALE GENOMIC DNA]</scope>
    <source>
        <strain evidence="2 3">DSM 11289</strain>
    </source>
</reference>
<dbReference type="RefSeq" id="WP_153748734.1">
    <property type="nucleotide sequence ID" value="NZ_BAAADI010000011.1"/>
</dbReference>
<gene>
    <name evidence="2" type="ORF">GH815_10520</name>
</gene>
<feature type="transmembrane region" description="Helical" evidence="1">
    <location>
        <begin position="160"/>
        <end position="180"/>
    </location>
</feature>
<protein>
    <submittedName>
        <fullName evidence="2">Uncharacterized protein</fullName>
    </submittedName>
</protein>
<keyword evidence="1" id="KW-1133">Transmembrane helix</keyword>
<proteinExistence type="predicted"/>
<comment type="caution">
    <text evidence="2">The sequence shown here is derived from an EMBL/GenBank/DDBJ whole genome shotgun (WGS) entry which is preliminary data.</text>
</comment>
<dbReference type="OrthoDB" id="9153185at2"/>
<feature type="transmembrane region" description="Helical" evidence="1">
    <location>
        <begin position="94"/>
        <end position="117"/>
    </location>
</feature>
<evidence type="ECO:0000313" key="2">
    <source>
        <dbReference type="EMBL" id="MRH21427.1"/>
    </source>
</evidence>
<keyword evidence="3" id="KW-1185">Reference proteome</keyword>